<feature type="transmembrane region" description="Helical" evidence="8">
    <location>
        <begin position="351"/>
        <end position="373"/>
    </location>
</feature>
<dbReference type="InterPro" id="IPR001807">
    <property type="entry name" value="ClC"/>
</dbReference>
<dbReference type="PRINTS" id="PR00762">
    <property type="entry name" value="CLCHANNEL"/>
</dbReference>
<evidence type="ECO:0000313" key="9">
    <source>
        <dbReference type="EMBL" id="ODV95310.1"/>
    </source>
</evidence>
<dbReference type="SUPFAM" id="SSF54631">
    <property type="entry name" value="CBS-domain pair"/>
    <property type="match status" value="1"/>
</dbReference>
<evidence type="ECO:0000256" key="7">
    <source>
        <dbReference type="ARBA" id="ARBA00023214"/>
    </source>
</evidence>
<proteinExistence type="predicted"/>
<dbReference type="InterPro" id="IPR014743">
    <property type="entry name" value="Cl-channel_core"/>
</dbReference>
<evidence type="ECO:0000256" key="3">
    <source>
        <dbReference type="ARBA" id="ARBA00022692"/>
    </source>
</evidence>
<dbReference type="GO" id="GO:0005247">
    <property type="term" value="F:voltage-gated chloride channel activity"/>
    <property type="evidence" value="ECO:0007669"/>
    <property type="project" value="TreeGrafter"/>
</dbReference>
<dbReference type="Gene3D" id="1.10.3080.10">
    <property type="entry name" value="Clc chloride channel"/>
    <property type="match status" value="1"/>
</dbReference>
<evidence type="ECO:0000256" key="6">
    <source>
        <dbReference type="ARBA" id="ARBA00023136"/>
    </source>
</evidence>
<feature type="transmembrane region" description="Helical" evidence="8">
    <location>
        <begin position="100"/>
        <end position="120"/>
    </location>
</feature>
<dbReference type="GO" id="GO:0005794">
    <property type="term" value="C:Golgi apparatus"/>
    <property type="evidence" value="ECO:0007669"/>
    <property type="project" value="TreeGrafter"/>
</dbReference>
<dbReference type="SUPFAM" id="SSF81340">
    <property type="entry name" value="Clc chloride channel"/>
    <property type="match status" value="1"/>
</dbReference>
<evidence type="ECO:0000313" key="10">
    <source>
        <dbReference type="Proteomes" id="UP000094236"/>
    </source>
</evidence>
<dbReference type="PANTHER" id="PTHR45711:SF6">
    <property type="entry name" value="CHLORIDE CHANNEL PROTEIN"/>
    <property type="match status" value="1"/>
</dbReference>
<sequence>MNAAGDNNNGKNRYSSKLSNIPILQYQPSSAHNSTIYNNESRPSTAISNSQIMDRRRKTYENLSEIDWSYEYELERKNKKFIDTQITTVFARIYYNNLKWIVLILTGLILGPIAIIIDIASKWLRDFKYGLCYKNDKVNLFVPRLNCGEDDWIDWSHFIFNFINPDNTIIHYFNNYFFYLASSVLLAWLAALVVKTQPFTKLSGISELKIILSGFIINDFMNFKVAISKTIGLILVVASGISVGKEGPLVHIAACITHFIIDRFPYIKNNEAIKREIISASTSAGIGVAFNAPIGGVLFTLEQISSFFPIDKLMWNSFVCATISVMILQVLHPFSSFFTTQLFIVSGSENWIRYEFFPFALLGLLCGWLGLNFNKLNVGFAEIRNKYIDKSTRLKIMEVVILAFVSALVSYPFALSRLPLSGLASVLFTKCPTDENSKNISDLVLNTLCLETTNSEDIRFPLETLSLLLMTAIQLFILSSYSYGTFIPGGILMPSLAIGATVGRFLGTLIEFLQFKYPTWFMFANCKADLSQCITPSSYAVVGAASFLTSVTKMSVSVVVILFELTGALNYVIPIMIGVLLSKFIAHLSSNKSCYELWLSLQKYPYLTPGNDEELIKPLLSVVECRNFLKPVDDLIILYEESNGNNFEYLKNLLSTHKYQGFPVLNNAKDKNLLGWCSSYELKQELDKVKEIEGVTLSEQFFTFLVPRDGDEKYSLNPILSTDLFVFSSNLSILTIYSIFNKLCIRVAIFCYPGKGQKLRGILTKKDLIEIVELKDKYLMDVRNYGRVQYADEDVDEDNTNEEANGANLANIANQANIANGTHGTHGEATADSEESDSRVLFNNEDEFNQFEIEDDIEDDRHI</sequence>
<dbReference type="Gene3D" id="3.10.580.20">
    <property type="match status" value="1"/>
</dbReference>
<feature type="transmembrane region" description="Helical" evidence="8">
    <location>
        <begin position="394"/>
        <end position="414"/>
    </location>
</feature>
<keyword evidence="6 8" id="KW-0472">Membrane</keyword>
<dbReference type="AlphaFoldDB" id="A0A1E4TU90"/>
<feature type="transmembrane region" description="Helical" evidence="8">
    <location>
        <begin position="496"/>
        <end position="515"/>
    </location>
</feature>
<organism evidence="9 10">
    <name type="scientific">Pachysolen tannophilus NRRL Y-2460</name>
    <dbReference type="NCBI Taxonomy" id="669874"/>
    <lineage>
        <taxon>Eukaryota</taxon>
        <taxon>Fungi</taxon>
        <taxon>Dikarya</taxon>
        <taxon>Ascomycota</taxon>
        <taxon>Saccharomycotina</taxon>
        <taxon>Pichiomycetes</taxon>
        <taxon>Pachysolenaceae</taxon>
        <taxon>Pachysolen</taxon>
    </lineage>
</organism>
<dbReference type="PANTHER" id="PTHR45711">
    <property type="entry name" value="CHLORIDE CHANNEL PROTEIN"/>
    <property type="match status" value="1"/>
</dbReference>
<feature type="transmembrane region" description="Helical" evidence="8">
    <location>
        <begin position="556"/>
        <end position="581"/>
    </location>
</feature>
<keyword evidence="4 8" id="KW-1133">Transmembrane helix</keyword>
<gene>
    <name evidence="9" type="ORF">PACTADRAFT_3013</name>
</gene>
<dbReference type="GO" id="GO:0005886">
    <property type="term" value="C:plasma membrane"/>
    <property type="evidence" value="ECO:0007669"/>
    <property type="project" value="TreeGrafter"/>
</dbReference>
<dbReference type="STRING" id="669874.A0A1E4TU90"/>
<accession>A0A1E4TU90</accession>
<keyword evidence="10" id="KW-1185">Reference proteome</keyword>
<protein>
    <submittedName>
        <fullName evidence="9">Uncharacterized protein</fullName>
    </submittedName>
</protein>
<evidence type="ECO:0000256" key="4">
    <source>
        <dbReference type="ARBA" id="ARBA00022989"/>
    </source>
</evidence>
<evidence type="ECO:0000256" key="1">
    <source>
        <dbReference type="ARBA" id="ARBA00004141"/>
    </source>
</evidence>
<reference evidence="10" key="1">
    <citation type="submission" date="2016-05" db="EMBL/GenBank/DDBJ databases">
        <title>Comparative genomics of biotechnologically important yeasts.</title>
        <authorList>
            <consortium name="DOE Joint Genome Institute"/>
            <person name="Riley R."/>
            <person name="Haridas S."/>
            <person name="Wolfe K.H."/>
            <person name="Lopes M.R."/>
            <person name="Hittinger C.T."/>
            <person name="Goker M."/>
            <person name="Salamov A."/>
            <person name="Wisecaver J."/>
            <person name="Long T.M."/>
            <person name="Aerts A.L."/>
            <person name="Barry K."/>
            <person name="Choi C."/>
            <person name="Clum A."/>
            <person name="Coughlan A.Y."/>
            <person name="Deshpande S."/>
            <person name="Douglass A.P."/>
            <person name="Hanson S.J."/>
            <person name="Klenk H.-P."/>
            <person name="Labutti K."/>
            <person name="Lapidus A."/>
            <person name="Lindquist E."/>
            <person name="Lipzen A."/>
            <person name="Meier-Kolthoff J.P."/>
            <person name="Ohm R.A."/>
            <person name="Otillar R.P."/>
            <person name="Pangilinan J."/>
            <person name="Peng Y."/>
            <person name="Rokas A."/>
            <person name="Rosa C.A."/>
            <person name="Scheuner C."/>
            <person name="Sibirny A.A."/>
            <person name="Slot J.C."/>
            <person name="Stielow J.B."/>
            <person name="Sun H."/>
            <person name="Kurtzman C.P."/>
            <person name="Blackwell M."/>
            <person name="Grigoriev I.V."/>
            <person name="Jeffries T.W."/>
        </authorList>
    </citation>
    <scope>NUCLEOTIDE SEQUENCE [LARGE SCALE GENOMIC DNA]</scope>
    <source>
        <strain evidence="10">NRRL Y-2460</strain>
    </source>
</reference>
<dbReference type="GO" id="GO:0005769">
    <property type="term" value="C:early endosome"/>
    <property type="evidence" value="ECO:0007669"/>
    <property type="project" value="TreeGrafter"/>
</dbReference>
<evidence type="ECO:0000256" key="8">
    <source>
        <dbReference type="SAM" id="Phobius"/>
    </source>
</evidence>
<dbReference type="Pfam" id="PF00654">
    <property type="entry name" value="Voltage_CLC"/>
    <property type="match status" value="1"/>
</dbReference>
<dbReference type="OrthoDB" id="44789at2759"/>
<dbReference type="EMBL" id="KV454014">
    <property type="protein sequence ID" value="ODV95310.1"/>
    <property type="molecule type" value="Genomic_DNA"/>
</dbReference>
<feature type="transmembrane region" description="Helical" evidence="8">
    <location>
        <begin position="313"/>
        <end position="331"/>
    </location>
</feature>
<comment type="subcellular location">
    <subcellularLocation>
        <location evidence="1">Membrane</location>
        <topology evidence="1">Multi-pass membrane protein</topology>
    </subcellularLocation>
</comment>
<keyword evidence="2" id="KW-0813">Transport</keyword>
<name>A0A1E4TU90_PACTA</name>
<dbReference type="InterPro" id="IPR046342">
    <property type="entry name" value="CBS_dom_sf"/>
</dbReference>
<evidence type="ECO:0000256" key="5">
    <source>
        <dbReference type="ARBA" id="ARBA00023065"/>
    </source>
</evidence>
<feature type="transmembrane region" description="Helical" evidence="8">
    <location>
        <begin position="176"/>
        <end position="194"/>
    </location>
</feature>
<keyword evidence="3 8" id="KW-0812">Transmembrane</keyword>
<keyword evidence="7" id="KW-0868">Chloride</keyword>
<evidence type="ECO:0000256" key="2">
    <source>
        <dbReference type="ARBA" id="ARBA00022448"/>
    </source>
</evidence>
<keyword evidence="5" id="KW-0406">Ion transport</keyword>
<dbReference type="Proteomes" id="UP000094236">
    <property type="component" value="Unassembled WGS sequence"/>
</dbReference>